<name>A0AAE3K5E1_9CREN</name>
<organism evidence="2">
    <name type="scientific">Candidatus Aramenus sulfurataquae</name>
    <dbReference type="NCBI Taxonomy" id="1326980"/>
    <lineage>
        <taxon>Archaea</taxon>
        <taxon>Thermoproteota</taxon>
        <taxon>Thermoprotei</taxon>
        <taxon>Sulfolobales</taxon>
        <taxon>Sulfolobaceae</taxon>
        <taxon>Candidatus Aramenus</taxon>
    </lineage>
</organism>
<dbReference type="AlphaFoldDB" id="A0AAE3K5E1"/>
<comment type="caution">
    <text evidence="2">The sequence shown here is derived from an EMBL/GenBank/DDBJ whole genome shotgun (WGS) entry which is preliminary data.</text>
</comment>
<keyword evidence="1" id="KW-1133">Transmembrane helix</keyword>
<keyword evidence="1" id="KW-0472">Membrane</keyword>
<accession>A0AAE3K5E1</accession>
<evidence type="ECO:0000256" key="1">
    <source>
        <dbReference type="SAM" id="Phobius"/>
    </source>
</evidence>
<protein>
    <submittedName>
        <fullName evidence="2">Uncharacterized protein</fullName>
    </submittedName>
</protein>
<keyword evidence="1" id="KW-0812">Transmembrane</keyword>
<gene>
    <name evidence="2" type="ORF">TQ35_006060</name>
</gene>
<evidence type="ECO:0000313" key="2">
    <source>
        <dbReference type="EMBL" id="MCL7344122.1"/>
    </source>
</evidence>
<proteinExistence type="predicted"/>
<dbReference type="EMBL" id="JZWS02000004">
    <property type="protein sequence ID" value="MCL7344122.1"/>
    <property type="molecule type" value="Genomic_DNA"/>
</dbReference>
<feature type="transmembrane region" description="Helical" evidence="1">
    <location>
        <begin position="6"/>
        <end position="28"/>
    </location>
</feature>
<reference evidence="2" key="1">
    <citation type="submission" date="2022-05" db="EMBL/GenBank/DDBJ databases">
        <title>Metagenome Sequencing of an Archaeal-Dominated Microbial Community from a Hot Spring at the Los Azufres Geothermal Field, Mexico.</title>
        <authorList>
            <person name="Marin-Paredes R."/>
            <person name="Martinez-Romero E."/>
            <person name="Servin-Garciduenas L.E."/>
        </authorList>
    </citation>
    <scope>NUCLEOTIDE SEQUENCE</scope>
    <source>
        <strain evidence="2">AZ1-454</strain>
    </source>
</reference>
<sequence>MGLTELGIAIWIAINLAALHLLFAWCGLQSGHVPRTTDSNVKTLFSRNASY</sequence>